<feature type="region of interest" description="Disordered" evidence="1">
    <location>
        <begin position="1"/>
        <end position="30"/>
    </location>
</feature>
<dbReference type="Proteomes" id="UP000708208">
    <property type="component" value="Unassembled WGS sequence"/>
</dbReference>
<organism evidence="2 3">
    <name type="scientific">Allacma fusca</name>
    <dbReference type="NCBI Taxonomy" id="39272"/>
    <lineage>
        <taxon>Eukaryota</taxon>
        <taxon>Metazoa</taxon>
        <taxon>Ecdysozoa</taxon>
        <taxon>Arthropoda</taxon>
        <taxon>Hexapoda</taxon>
        <taxon>Collembola</taxon>
        <taxon>Symphypleona</taxon>
        <taxon>Sminthuridae</taxon>
        <taxon>Allacma</taxon>
    </lineage>
</organism>
<accession>A0A8J2J1I4</accession>
<dbReference type="AlphaFoldDB" id="A0A8J2J1I4"/>
<name>A0A8J2J1I4_9HEXA</name>
<evidence type="ECO:0000313" key="3">
    <source>
        <dbReference type="Proteomes" id="UP000708208"/>
    </source>
</evidence>
<protein>
    <submittedName>
        <fullName evidence="2">Uncharacterized protein</fullName>
    </submittedName>
</protein>
<sequence>YRVDTGSTEGHVSGETGHSTTPGVSTNYGGHEKYPIMCHGMYDRTAAIRAAPQSGCNNDHAETNEEQPMEVSRWTFGAWRNMHRMDQSN</sequence>
<proteinExistence type="predicted"/>
<evidence type="ECO:0000256" key="1">
    <source>
        <dbReference type="SAM" id="MobiDB-lite"/>
    </source>
</evidence>
<gene>
    <name evidence="2" type="ORF">AFUS01_LOCUS158</name>
</gene>
<evidence type="ECO:0000313" key="2">
    <source>
        <dbReference type="EMBL" id="CAG7632738.1"/>
    </source>
</evidence>
<feature type="non-terminal residue" evidence="2">
    <location>
        <position position="1"/>
    </location>
</feature>
<dbReference type="EMBL" id="CAJVCH010000535">
    <property type="protein sequence ID" value="CAG7632738.1"/>
    <property type="molecule type" value="Genomic_DNA"/>
</dbReference>
<keyword evidence="3" id="KW-1185">Reference proteome</keyword>
<feature type="compositionally biased region" description="Polar residues" evidence="1">
    <location>
        <begin position="1"/>
        <end position="28"/>
    </location>
</feature>
<comment type="caution">
    <text evidence="2">The sequence shown here is derived from an EMBL/GenBank/DDBJ whole genome shotgun (WGS) entry which is preliminary data.</text>
</comment>
<reference evidence="2" key="1">
    <citation type="submission" date="2021-06" db="EMBL/GenBank/DDBJ databases">
        <authorList>
            <person name="Hodson N. C."/>
            <person name="Mongue J. A."/>
            <person name="Jaron S. K."/>
        </authorList>
    </citation>
    <scope>NUCLEOTIDE SEQUENCE</scope>
</reference>